<comment type="caution">
    <text evidence="1">The sequence shown here is derived from an EMBL/GenBank/DDBJ whole genome shotgun (WGS) entry which is preliminary data.</text>
</comment>
<accession>A0ACC1BEW6</accession>
<sequence>MPTATLVKALANTGIEVMLAIPNLDLQAMADDYQNAKDWVKDNVTQHLKTNSVNIKYIAVGNEPFLKSYNGTFVKPTLPALKNVQKALNEAGYGKTIKASVPLNGDVYESTSNLPSDGAFRKDVRDIMQQLVNFLSDNDAPFVVNIYPFLSLYENPDFPTEFAFFGNGKTVNDKQNSYTNVLDANYDTLLWALKKVGVPNLKIIIGEIGWPTDGNSFATNKNAQKFYDGLFKKLGSGKGTPMRPDTKFDIYLFGLLDEDAKSIAPGDFERHWGIFRFDGQPKFPIDFTGKGQNKMPVGAKNVKYLDQQWCVFDRGVRDMSLVPKQMEEACKEGDCTSIGKGGSCSGNDNLTKVSQAFNMYYQIKNQKEEACDFNGLAVVVKKNPSNGTCFFPIQIESGGFKVVFGSFATVFAGVLYAFLTLF</sequence>
<organism evidence="1 2">
    <name type="scientific">Pistacia atlantica</name>
    <dbReference type="NCBI Taxonomy" id="434234"/>
    <lineage>
        <taxon>Eukaryota</taxon>
        <taxon>Viridiplantae</taxon>
        <taxon>Streptophyta</taxon>
        <taxon>Embryophyta</taxon>
        <taxon>Tracheophyta</taxon>
        <taxon>Spermatophyta</taxon>
        <taxon>Magnoliopsida</taxon>
        <taxon>eudicotyledons</taxon>
        <taxon>Gunneridae</taxon>
        <taxon>Pentapetalae</taxon>
        <taxon>rosids</taxon>
        <taxon>malvids</taxon>
        <taxon>Sapindales</taxon>
        <taxon>Anacardiaceae</taxon>
        <taxon>Pistacia</taxon>
    </lineage>
</organism>
<evidence type="ECO:0000313" key="1">
    <source>
        <dbReference type="EMBL" id="KAJ0097480.1"/>
    </source>
</evidence>
<protein>
    <submittedName>
        <fullName evidence="1">Uncharacterized protein</fullName>
    </submittedName>
</protein>
<evidence type="ECO:0000313" key="2">
    <source>
        <dbReference type="Proteomes" id="UP001164250"/>
    </source>
</evidence>
<name>A0ACC1BEW6_9ROSI</name>
<keyword evidence="2" id="KW-1185">Reference proteome</keyword>
<proteinExistence type="predicted"/>
<dbReference type="Proteomes" id="UP001164250">
    <property type="component" value="Chromosome 5"/>
</dbReference>
<reference evidence="2" key="1">
    <citation type="journal article" date="2023" name="G3 (Bethesda)">
        <title>Genome assembly and association tests identify interacting loci associated with vigor, precocity, and sex in interspecific pistachio rootstocks.</title>
        <authorList>
            <person name="Palmer W."/>
            <person name="Jacygrad E."/>
            <person name="Sagayaradj S."/>
            <person name="Cavanaugh K."/>
            <person name="Han R."/>
            <person name="Bertier L."/>
            <person name="Beede B."/>
            <person name="Kafkas S."/>
            <person name="Golino D."/>
            <person name="Preece J."/>
            <person name="Michelmore R."/>
        </authorList>
    </citation>
    <scope>NUCLEOTIDE SEQUENCE [LARGE SCALE GENOMIC DNA]</scope>
</reference>
<gene>
    <name evidence="1" type="ORF">Patl1_27633</name>
</gene>
<dbReference type="EMBL" id="CM047901">
    <property type="protein sequence ID" value="KAJ0097480.1"/>
    <property type="molecule type" value="Genomic_DNA"/>
</dbReference>